<sequence>QNKNLKSFIYFPDGVIFSTCLLLQPVYHFVNKSLNWTEAQTYCRQTHTDLATFLSSDEKNLFANLFNYSQKYRGGEMGSTWFSLKFWLQKCNFPLFCPHWHVFQICSGSLSNLFINTLSSAGHTSDVWIGLFSEIDWRWSDGLTGSGADYRHWKTSSSEPSFDQPDELCVSFHYDGGWITERCPYGRYFLCYKGKY</sequence>
<proteinExistence type="predicted"/>
<protein>
    <recommendedName>
        <fullName evidence="1">C-type lectin domain-containing protein</fullName>
    </recommendedName>
</protein>
<evidence type="ECO:0000313" key="2">
    <source>
        <dbReference type="Ensembl" id="ENSPLAP00000019552.1"/>
    </source>
</evidence>
<dbReference type="PANTHER" id="PTHR45784:SF3">
    <property type="entry name" value="C-TYPE LECTIN DOMAIN FAMILY 4 MEMBER K-LIKE-RELATED"/>
    <property type="match status" value="1"/>
</dbReference>
<dbReference type="GeneTree" id="ENSGT01030000234978"/>
<dbReference type="Proteomes" id="UP000261500">
    <property type="component" value="Unplaced"/>
</dbReference>
<dbReference type="SUPFAM" id="SSF56436">
    <property type="entry name" value="C-type lectin-like"/>
    <property type="match status" value="1"/>
</dbReference>
<dbReference type="InterPro" id="IPR001304">
    <property type="entry name" value="C-type_lectin-like"/>
</dbReference>
<dbReference type="AlphaFoldDB" id="A0A3B3V3Q9"/>
<dbReference type="STRING" id="48699.ENSPLAP00000019552"/>
<keyword evidence="3" id="KW-1185">Reference proteome</keyword>
<name>A0A3B3V3Q9_9TELE</name>
<dbReference type="InterPro" id="IPR016187">
    <property type="entry name" value="CTDL_fold"/>
</dbReference>
<dbReference type="PANTHER" id="PTHR45784">
    <property type="entry name" value="C-TYPE LECTIN DOMAIN FAMILY 20 MEMBER A-RELATED"/>
    <property type="match status" value="1"/>
</dbReference>
<dbReference type="Gene3D" id="3.10.100.10">
    <property type="entry name" value="Mannose-Binding Protein A, subunit A"/>
    <property type="match status" value="2"/>
</dbReference>
<accession>A0A3B3V3Q9</accession>
<evidence type="ECO:0000313" key="3">
    <source>
        <dbReference type="Proteomes" id="UP000261500"/>
    </source>
</evidence>
<feature type="domain" description="C-type lectin" evidence="1">
    <location>
        <begin position="27"/>
        <end position="192"/>
    </location>
</feature>
<dbReference type="Pfam" id="PF00059">
    <property type="entry name" value="Lectin_C"/>
    <property type="match status" value="1"/>
</dbReference>
<dbReference type="Ensembl" id="ENSPLAT00000015797.1">
    <property type="protein sequence ID" value="ENSPLAP00000019552.1"/>
    <property type="gene ID" value="ENSPLAG00000001728.1"/>
</dbReference>
<dbReference type="PROSITE" id="PS50041">
    <property type="entry name" value="C_TYPE_LECTIN_2"/>
    <property type="match status" value="1"/>
</dbReference>
<evidence type="ECO:0000259" key="1">
    <source>
        <dbReference type="PROSITE" id="PS50041"/>
    </source>
</evidence>
<dbReference type="InterPro" id="IPR016186">
    <property type="entry name" value="C-type_lectin-like/link_sf"/>
</dbReference>
<dbReference type="SMART" id="SM00034">
    <property type="entry name" value="CLECT"/>
    <property type="match status" value="1"/>
</dbReference>
<organism evidence="2 3">
    <name type="scientific">Poecilia latipinna</name>
    <name type="common">sailfin molly</name>
    <dbReference type="NCBI Taxonomy" id="48699"/>
    <lineage>
        <taxon>Eukaryota</taxon>
        <taxon>Metazoa</taxon>
        <taxon>Chordata</taxon>
        <taxon>Craniata</taxon>
        <taxon>Vertebrata</taxon>
        <taxon>Euteleostomi</taxon>
        <taxon>Actinopterygii</taxon>
        <taxon>Neopterygii</taxon>
        <taxon>Teleostei</taxon>
        <taxon>Neoteleostei</taxon>
        <taxon>Acanthomorphata</taxon>
        <taxon>Ovalentaria</taxon>
        <taxon>Atherinomorphae</taxon>
        <taxon>Cyprinodontiformes</taxon>
        <taxon>Poeciliidae</taxon>
        <taxon>Poeciliinae</taxon>
        <taxon>Poecilia</taxon>
    </lineage>
</organism>
<reference evidence="2" key="2">
    <citation type="submission" date="2025-09" db="UniProtKB">
        <authorList>
            <consortium name="Ensembl"/>
        </authorList>
    </citation>
    <scope>IDENTIFICATION</scope>
</reference>
<reference evidence="2" key="1">
    <citation type="submission" date="2025-08" db="UniProtKB">
        <authorList>
            <consortium name="Ensembl"/>
        </authorList>
    </citation>
    <scope>IDENTIFICATION</scope>
</reference>